<dbReference type="PANTHER" id="PTHR48223:SF1">
    <property type="entry name" value="ABC TRANSMEMBRANE TYPE-1 DOMAIN-CONTAINING PROTEIN"/>
    <property type="match status" value="1"/>
</dbReference>
<feature type="transmembrane region" description="Helical" evidence="1">
    <location>
        <begin position="200"/>
        <end position="218"/>
    </location>
</feature>
<gene>
    <name evidence="2" type="ORF">CCACVL1_24478</name>
</gene>
<dbReference type="Gramene" id="OMO60002">
    <property type="protein sequence ID" value="OMO60002"/>
    <property type="gene ID" value="CCACVL1_24478"/>
</dbReference>
<dbReference type="PANTHER" id="PTHR48223">
    <property type="entry name" value="DEFECTIVE 2759, PUTATIVE ISOFORM 1-RELATED"/>
    <property type="match status" value="1"/>
</dbReference>
<dbReference type="Proteomes" id="UP000188268">
    <property type="component" value="Unassembled WGS sequence"/>
</dbReference>
<dbReference type="OrthoDB" id="1927955at2759"/>
<organism evidence="2 3">
    <name type="scientific">Corchorus capsularis</name>
    <name type="common">Jute</name>
    <dbReference type="NCBI Taxonomy" id="210143"/>
    <lineage>
        <taxon>Eukaryota</taxon>
        <taxon>Viridiplantae</taxon>
        <taxon>Streptophyta</taxon>
        <taxon>Embryophyta</taxon>
        <taxon>Tracheophyta</taxon>
        <taxon>Spermatophyta</taxon>
        <taxon>Magnoliopsida</taxon>
        <taxon>eudicotyledons</taxon>
        <taxon>Gunneridae</taxon>
        <taxon>Pentapetalae</taxon>
        <taxon>rosids</taxon>
        <taxon>malvids</taxon>
        <taxon>Malvales</taxon>
        <taxon>Malvaceae</taxon>
        <taxon>Grewioideae</taxon>
        <taxon>Apeibeae</taxon>
        <taxon>Corchorus</taxon>
    </lineage>
</organism>
<evidence type="ECO:0000313" key="3">
    <source>
        <dbReference type="Proteomes" id="UP000188268"/>
    </source>
</evidence>
<protein>
    <submittedName>
        <fullName evidence="2">Uncharacterized protein</fullName>
    </submittedName>
</protein>
<reference evidence="2 3" key="1">
    <citation type="submission" date="2013-09" db="EMBL/GenBank/DDBJ databases">
        <title>Corchorus capsularis genome sequencing.</title>
        <authorList>
            <person name="Alam M."/>
            <person name="Haque M.S."/>
            <person name="Islam M.S."/>
            <person name="Emdad E.M."/>
            <person name="Islam M.M."/>
            <person name="Ahmed B."/>
            <person name="Halim A."/>
            <person name="Hossen Q.M.M."/>
            <person name="Hossain M.Z."/>
            <person name="Ahmed R."/>
            <person name="Khan M.M."/>
            <person name="Islam R."/>
            <person name="Rashid M.M."/>
            <person name="Khan S.A."/>
            <person name="Rahman M.S."/>
            <person name="Alam M."/>
        </authorList>
    </citation>
    <scope>NUCLEOTIDE SEQUENCE [LARGE SCALE GENOMIC DNA]</scope>
    <source>
        <strain evidence="3">cv. CVL-1</strain>
        <tissue evidence="2">Whole seedling</tissue>
    </source>
</reference>
<feature type="transmembrane region" description="Helical" evidence="1">
    <location>
        <begin position="654"/>
        <end position="674"/>
    </location>
</feature>
<keyword evidence="1" id="KW-1133">Transmembrane helix</keyword>
<feature type="transmembrane region" description="Helical" evidence="1">
    <location>
        <begin position="552"/>
        <end position="570"/>
    </location>
</feature>
<feature type="transmembrane region" description="Helical" evidence="1">
    <location>
        <begin position="468"/>
        <end position="488"/>
    </location>
</feature>
<comment type="caution">
    <text evidence="2">The sequence shown here is derived from an EMBL/GenBank/DDBJ whole genome shotgun (WGS) entry which is preliminary data.</text>
</comment>
<dbReference type="EMBL" id="AWWV01013802">
    <property type="protein sequence ID" value="OMO60002.1"/>
    <property type="molecule type" value="Genomic_DNA"/>
</dbReference>
<evidence type="ECO:0000256" key="1">
    <source>
        <dbReference type="SAM" id="Phobius"/>
    </source>
</evidence>
<dbReference type="AlphaFoldDB" id="A0A1R3GPL4"/>
<keyword evidence="1" id="KW-0472">Membrane</keyword>
<keyword evidence="1" id="KW-0812">Transmembrane</keyword>
<accession>A0A1R3GPL4</accession>
<proteinExistence type="predicted"/>
<name>A0A1R3GPL4_COCAP</name>
<feature type="transmembrane region" description="Helical" evidence="1">
    <location>
        <begin position="230"/>
        <end position="251"/>
    </location>
</feature>
<dbReference type="STRING" id="210143.A0A1R3GPL4"/>
<keyword evidence="3" id="KW-1185">Reference proteome</keyword>
<evidence type="ECO:0000313" key="2">
    <source>
        <dbReference type="EMBL" id="OMO60002.1"/>
    </source>
</evidence>
<feature type="transmembrane region" description="Helical" evidence="1">
    <location>
        <begin position="500"/>
        <end position="525"/>
    </location>
</feature>
<sequence>MVLVTHQLQGSYVAFPSKPLSWSKGLALRRHVVTLKILSRREKGISLKRNVYLSTGALHTFGLKAKNIRISAFKGSARNDESGGRANDASVPKNSVKVSYVPKDGEEALIEPSKAHNGPVAYASQTTETIVGSPAIKLFKKWIMILRSQSPSQVMDESLREGPPPRDTSEAQIETQINRQSDFLKIIGSHFWSMDATIKVPLLIFVPCYLAVSVIYGAEVSKELTPLWVFGPLIVALYIKMLRGLCALYAFTFKQTVKIIRNLPTYYLLAYNYIARGKLKEDVRARVWQPVVEMKNLGYKELSRRKMKDFQEWWMEKNLDFVESIWPYYCRTIRFGSASASASFSYAAPSLSSPFHSRLCLLRRPYIDQRDRAEQHRNTKVLKLKRFQRRQNVLLATLKDQSQYIEINPDDSEELNDHSGPEDISPPGYSSISFEGSDGKTGLISFYNRPYKRNEEVIPNVQRNESSLLWFVGPAVLVASFIFPSLYLRRILSTIFEDSLLTDFLILFFTEALFYCGVAIFLLLIDRLRRPIGPVSAAETSAPHLGQRISSVATLVLSLIIPMVTMGLVWPWTGPAASATLAPYLVGIVVQFAFEQYARYLKSPSWPVIPIIFQVYRLHQLNRAAQLVTALSFTVRGAEMTTHNLAINNSLGTLLNVLQCLGVICIWSLSSFLMRFCPSTTRIT</sequence>